<accession>A0A1H5VS05</accession>
<evidence type="ECO:0000256" key="1">
    <source>
        <dbReference type="SAM" id="Phobius"/>
    </source>
</evidence>
<feature type="transmembrane region" description="Helical" evidence="1">
    <location>
        <begin position="12"/>
        <end position="32"/>
    </location>
</feature>
<dbReference type="EMBL" id="FNUL01000012">
    <property type="protein sequence ID" value="SEF90089.1"/>
    <property type="molecule type" value="Genomic_DNA"/>
</dbReference>
<keyword evidence="1" id="KW-0472">Membrane</keyword>
<evidence type="ECO:0000313" key="2">
    <source>
        <dbReference type="EMBL" id="SEF90089.1"/>
    </source>
</evidence>
<sequence>MRLFLRNKHKGWAFIFGVFLLVFTLTLGSILYQRQKLNIAITSVQDALTASGMAVLDVDTQNITLFGNLTLSDNNKNNDNTGSFDNLNDVNRMYEQVIDLIAINLNMEHEDGTYLANITSENKLYNTSVYPACVKKVIFYDVKDEQIRSYTYTSQSTPDETDVISKNREPIEEIPNVGYSSSTNTSSFGLKTPTGQEVKTDTVSVYIEFQFPVKIMGIEKYVTKQIYCNLDLE</sequence>
<name>A0A1H5VS05_9FIRM</name>
<dbReference type="AlphaFoldDB" id="A0A1H5VS05"/>
<keyword evidence="1" id="KW-1133">Transmembrane helix</keyword>
<organism evidence="2 3">
    <name type="scientific">Lachnospira multipara</name>
    <dbReference type="NCBI Taxonomy" id="28051"/>
    <lineage>
        <taxon>Bacteria</taxon>
        <taxon>Bacillati</taxon>
        <taxon>Bacillota</taxon>
        <taxon>Clostridia</taxon>
        <taxon>Lachnospirales</taxon>
        <taxon>Lachnospiraceae</taxon>
        <taxon>Lachnospira</taxon>
    </lineage>
</organism>
<keyword evidence="3" id="KW-1185">Reference proteome</keyword>
<proteinExistence type="predicted"/>
<dbReference type="Proteomes" id="UP000236726">
    <property type="component" value="Unassembled WGS sequence"/>
</dbReference>
<keyword evidence="1" id="KW-0812">Transmembrane</keyword>
<reference evidence="2 3" key="1">
    <citation type="submission" date="2016-10" db="EMBL/GenBank/DDBJ databases">
        <authorList>
            <person name="de Groot N.N."/>
        </authorList>
    </citation>
    <scope>NUCLEOTIDE SEQUENCE [LARGE SCALE GENOMIC DNA]</scope>
    <source>
        <strain evidence="2 3">D15d</strain>
    </source>
</reference>
<evidence type="ECO:0000313" key="3">
    <source>
        <dbReference type="Proteomes" id="UP000236726"/>
    </source>
</evidence>
<protein>
    <submittedName>
        <fullName evidence="2">Uncharacterized protein</fullName>
    </submittedName>
</protein>
<gene>
    <name evidence="2" type="ORF">SAMN05216537_11264</name>
</gene>